<evidence type="ECO:0000313" key="3">
    <source>
        <dbReference type="Proteomes" id="UP000177798"/>
    </source>
</evidence>
<dbReference type="RefSeq" id="XP_001595184.1">
    <property type="nucleotide sequence ID" value="XM_001595134.1"/>
</dbReference>
<protein>
    <submittedName>
        <fullName evidence="2">Uncharacterized protein</fullName>
    </submittedName>
</protein>
<feature type="compositionally biased region" description="Polar residues" evidence="1">
    <location>
        <begin position="1"/>
        <end position="27"/>
    </location>
</feature>
<feature type="compositionally biased region" description="Polar residues" evidence="1">
    <location>
        <begin position="205"/>
        <end position="215"/>
    </location>
</feature>
<evidence type="ECO:0000256" key="1">
    <source>
        <dbReference type="SAM" id="MobiDB-lite"/>
    </source>
</evidence>
<feature type="region of interest" description="Disordered" evidence="1">
    <location>
        <begin position="136"/>
        <end position="215"/>
    </location>
</feature>
<feature type="compositionally biased region" description="Basic and acidic residues" evidence="1">
    <location>
        <begin position="148"/>
        <end position="170"/>
    </location>
</feature>
<name>A0A1D9Q7W4_SCLS1</name>
<feature type="compositionally biased region" description="Low complexity" evidence="1">
    <location>
        <begin position="59"/>
        <end position="72"/>
    </location>
</feature>
<accession>A0A1D9Q7W4</accession>
<evidence type="ECO:0000313" key="2">
    <source>
        <dbReference type="EMBL" id="APA11021.1"/>
    </source>
</evidence>
<dbReference type="VEuPathDB" id="FungiDB:sscle_07g057910"/>
<dbReference type="OrthoDB" id="3550356at2759"/>
<proteinExistence type="predicted"/>
<reference evidence="3" key="1">
    <citation type="journal article" date="2017" name="Genome Biol. Evol.">
        <title>The complete genome sequence of the phytopathogenic fungus Sclerotinia sclerotiorum reveals insights into the genome architecture of broad host range pathogens.</title>
        <authorList>
            <person name="Derbyshire M."/>
            <person name="Denton-Giles M."/>
            <person name="Hegedus D."/>
            <person name="Seifbarghy S."/>
            <person name="Rollins J."/>
            <person name="van Kan J."/>
            <person name="Seidl M.F."/>
            <person name="Faino L."/>
            <person name="Mbengue M."/>
            <person name="Navaud O."/>
            <person name="Raffaele S."/>
            <person name="Hammond-Kosack K."/>
            <person name="Heard S."/>
            <person name="Oliver R."/>
        </authorList>
    </citation>
    <scope>NUCLEOTIDE SEQUENCE [LARGE SCALE GENOMIC DNA]</scope>
    <source>
        <strain evidence="3">ATCC 18683 / 1980 / Ss-1</strain>
    </source>
</reference>
<dbReference type="KEGG" id="ssl:SS1G_03273"/>
<dbReference type="EMBL" id="CP017820">
    <property type="protein sequence ID" value="APA11021.1"/>
    <property type="molecule type" value="Genomic_DNA"/>
</dbReference>
<dbReference type="Proteomes" id="UP000177798">
    <property type="component" value="Chromosome 7"/>
</dbReference>
<feature type="region of interest" description="Disordered" evidence="1">
    <location>
        <begin position="1"/>
        <end position="72"/>
    </location>
</feature>
<feature type="region of interest" description="Disordered" evidence="1">
    <location>
        <begin position="91"/>
        <end position="121"/>
    </location>
</feature>
<dbReference type="AlphaFoldDB" id="A0A1D9Q7W4"/>
<sequence length="215" mass="23470">MSRNNPSRYPSNQQAARSTRGQTNTNRQGDRQIPSPERMSVPVISRHTHPSDPSTSFVSPPMTGSTSSSMMSSFELAGSEYLEPTLAESTYARGGASSADIRGSNDRTGNTTPKPWGGFAQYMGMQGERNVAKETGTNARRAPVAAGNEHRGIVSRDSRATENDRYKNEQGDASFIESVEFEPTIRPSKYKSSFADRKNYKSFARSGNSNDRGGN</sequence>
<gene>
    <name evidence="2" type="ORF">sscle_07g057910</name>
</gene>
<organism evidence="2 3">
    <name type="scientific">Sclerotinia sclerotiorum (strain ATCC 18683 / 1980 / Ss-1)</name>
    <name type="common">White mold</name>
    <name type="synonym">Whetzelinia sclerotiorum</name>
    <dbReference type="NCBI Taxonomy" id="665079"/>
    <lineage>
        <taxon>Eukaryota</taxon>
        <taxon>Fungi</taxon>
        <taxon>Dikarya</taxon>
        <taxon>Ascomycota</taxon>
        <taxon>Pezizomycotina</taxon>
        <taxon>Leotiomycetes</taxon>
        <taxon>Helotiales</taxon>
        <taxon>Sclerotiniaceae</taxon>
        <taxon>Sclerotinia</taxon>
    </lineage>
</organism>